<keyword evidence="3" id="KW-0732">Signal</keyword>
<evidence type="ECO:0000256" key="4">
    <source>
        <dbReference type="ARBA" id="ARBA00023136"/>
    </source>
</evidence>
<dbReference type="PROSITE" id="PS51257">
    <property type="entry name" value="PROKAR_LIPOPROTEIN"/>
    <property type="match status" value="1"/>
</dbReference>
<gene>
    <name evidence="8" type="ORF">BFS30_02140</name>
</gene>
<dbReference type="OrthoDB" id="653598at2"/>
<dbReference type="KEGG" id="psty:BFS30_02140"/>
<dbReference type="Gene3D" id="1.25.40.390">
    <property type="match status" value="1"/>
</dbReference>
<sequence>MKTFPTLLSGILLGLMLLSCQKFVAIKKNSSQAFLVTAEDCQLMLDNYTTMNTGYPLDGEISSDDYYITDASYQLASIPQEEKNLYTWNPSAQRMSAVPNWLNPYKTVYNANLVLQTLDKLQGKGDDPVLLNNLRGAALFYRAYCFWNIAQLYARPYRAATARQDPGIPLRLDADINGTSVRGSVQDTYDRILQDLHEAVNLLANTSSIATRPNRRAAFAMLSRTYLSMGDYPNALINANAALQINNQLLDYNSADVNKHSDRPFQRFHIEVIFHTINYNQSFAPVAGPILSTGFGGFNNVAKIDPVLAASYAPNDLRSKVFIKENFNDMGEPDGTFRFSGNYEPAFFATLFTGLAVDEIYLIRAECYARTGNQDAAMQDLNALLSKRWLTGTYTNMTAATADEALTKVLVERRKELLMRGLRWSDLRRLNKSIIRKVTSGATPNQTITTYTLPAGDPRYTLLFPKEVMDNSSMDQNIR</sequence>
<proteinExistence type="inferred from homology"/>
<dbReference type="Pfam" id="PF07980">
    <property type="entry name" value="SusD_RagB"/>
    <property type="match status" value="1"/>
</dbReference>
<dbReference type="Proteomes" id="UP000094313">
    <property type="component" value="Chromosome"/>
</dbReference>
<organism evidence="8 9">
    <name type="scientific">Pedobacter steynii</name>
    <dbReference type="NCBI Taxonomy" id="430522"/>
    <lineage>
        <taxon>Bacteria</taxon>
        <taxon>Pseudomonadati</taxon>
        <taxon>Bacteroidota</taxon>
        <taxon>Sphingobacteriia</taxon>
        <taxon>Sphingobacteriales</taxon>
        <taxon>Sphingobacteriaceae</taxon>
        <taxon>Pedobacter</taxon>
    </lineage>
</organism>
<keyword evidence="5" id="KW-0998">Cell outer membrane</keyword>
<evidence type="ECO:0000259" key="6">
    <source>
        <dbReference type="Pfam" id="PF07980"/>
    </source>
</evidence>
<dbReference type="EMBL" id="CP017141">
    <property type="protein sequence ID" value="AOM76070.1"/>
    <property type="molecule type" value="Genomic_DNA"/>
</dbReference>
<dbReference type="AlphaFoldDB" id="A0A1D7QBJ4"/>
<keyword evidence="4" id="KW-0472">Membrane</keyword>
<name>A0A1D7QBJ4_9SPHI</name>
<feature type="domain" description="RagB/SusD" evidence="6">
    <location>
        <begin position="359"/>
        <end position="432"/>
    </location>
</feature>
<dbReference type="RefSeq" id="WP_069377766.1">
    <property type="nucleotide sequence ID" value="NZ_CP017141.1"/>
</dbReference>
<comment type="subcellular location">
    <subcellularLocation>
        <location evidence="1">Cell outer membrane</location>
    </subcellularLocation>
</comment>
<dbReference type="InterPro" id="IPR011990">
    <property type="entry name" value="TPR-like_helical_dom_sf"/>
</dbReference>
<accession>A0A1D7QBJ4</accession>
<evidence type="ECO:0000313" key="9">
    <source>
        <dbReference type="Proteomes" id="UP000094313"/>
    </source>
</evidence>
<evidence type="ECO:0000259" key="7">
    <source>
        <dbReference type="Pfam" id="PF14322"/>
    </source>
</evidence>
<evidence type="ECO:0000256" key="2">
    <source>
        <dbReference type="ARBA" id="ARBA00006275"/>
    </source>
</evidence>
<comment type="similarity">
    <text evidence="2">Belongs to the SusD family.</text>
</comment>
<dbReference type="InterPro" id="IPR012944">
    <property type="entry name" value="SusD_RagB_dom"/>
</dbReference>
<evidence type="ECO:0000256" key="1">
    <source>
        <dbReference type="ARBA" id="ARBA00004442"/>
    </source>
</evidence>
<dbReference type="GO" id="GO:0009279">
    <property type="term" value="C:cell outer membrane"/>
    <property type="evidence" value="ECO:0007669"/>
    <property type="project" value="UniProtKB-SubCell"/>
</dbReference>
<dbReference type="SUPFAM" id="SSF48452">
    <property type="entry name" value="TPR-like"/>
    <property type="match status" value="1"/>
</dbReference>
<dbReference type="InterPro" id="IPR033985">
    <property type="entry name" value="SusD-like_N"/>
</dbReference>
<evidence type="ECO:0000256" key="3">
    <source>
        <dbReference type="ARBA" id="ARBA00022729"/>
    </source>
</evidence>
<feature type="domain" description="SusD-like N-terminal" evidence="7">
    <location>
        <begin position="40"/>
        <end position="227"/>
    </location>
</feature>
<protein>
    <recommendedName>
        <fullName evidence="10">SusD family protein</fullName>
    </recommendedName>
</protein>
<dbReference type="Pfam" id="PF14322">
    <property type="entry name" value="SusD-like_3"/>
    <property type="match status" value="1"/>
</dbReference>
<evidence type="ECO:0000313" key="8">
    <source>
        <dbReference type="EMBL" id="AOM76070.1"/>
    </source>
</evidence>
<reference evidence="8 9" key="1">
    <citation type="submission" date="2016-08" db="EMBL/GenBank/DDBJ databases">
        <authorList>
            <person name="Seilhamer J.J."/>
        </authorList>
    </citation>
    <scope>NUCLEOTIDE SEQUENCE [LARGE SCALE GENOMIC DNA]</scope>
    <source>
        <strain evidence="8 9">DX4</strain>
    </source>
</reference>
<evidence type="ECO:0008006" key="10">
    <source>
        <dbReference type="Google" id="ProtNLM"/>
    </source>
</evidence>
<keyword evidence="9" id="KW-1185">Reference proteome</keyword>
<evidence type="ECO:0000256" key="5">
    <source>
        <dbReference type="ARBA" id="ARBA00023237"/>
    </source>
</evidence>